<accession>G3JEL6</accession>
<dbReference type="RefSeq" id="XP_006669996.1">
    <property type="nucleotide sequence ID" value="XM_006669933.1"/>
</dbReference>
<dbReference type="Gene3D" id="3.40.50.12660">
    <property type="match status" value="2"/>
</dbReference>
<dbReference type="InterPro" id="IPR011600">
    <property type="entry name" value="Pept_C14_caspase"/>
</dbReference>
<dbReference type="GeneID" id="18166808"/>
<dbReference type="OrthoDB" id="3223806at2759"/>
<dbReference type="VEuPathDB" id="FungiDB:CCM_04787"/>
<evidence type="ECO:0000313" key="4">
    <source>
        <dbReference type="Proteomes" id="UP000001610"/>
    </source>
</evidence>
<dbReference type="GO" id="GO:0004197">
    <property type="term" value="F:cysteine-type endopeptidase activity"/>
    <property type="evidence" value="ECO:0007669"/>
    <property type="project" value="InterPro"/>
</dbReference>
<evidence type="ECO:0000313" key="3">
    <source>
        <dbReference type="EMBL" id="EGX93413.1"/>
    </source>
</evidence>
<dbReference type="PANTHER" id="PTHR48104:SF30">
    <property type="entry name" value="METACASPASE-1"/>
    <property type="match status" value="1"/>
</dbReference>
<dbReference type="eggNOG" id="KOG1546">
    <property type="taxonomic scope" value="Eukaryota"/>
</dbReference>
<gene>
    <name evidence="3" type="ORF">CCM_04787</name>
</gene>
<dbReference type="InParanoid" id="G3JEL6"/>
<dbReference type="GO" id="GO:0006508">
    <property type="term" value="P:proteolysis"/>
    <property type="evidence" value="ECO:0007669"/>
    <property type="project" value="InterPro"/>
</dbReference>
<proteinExistence type="inferred from homology"/>
<evidence type="ECO:0000259" key="2">
    <source>
        <dbReference type="Pfam" id="PF00656"/>
    </source>
</evidence>
<dbReference type="GO" id="GO:0005737">
    <property type="term" value="C:cytoplasm"/>
    <property type="evidence" value="ECO:0007669"/>
    <property type="project" value="TreeGrafter"/>
</dbReference>
<dbReference type="KEGG" id="cmt:CCM_04787"/>
<dbReference type="Proteomes" id="UP000001610">
    <property type="component" value="Unassembled WGS sequence"/>
</dbReference>
<evidence type="ECO:0000256" key="1">
    <source>
        <dbReference type="ARBA" id="ARBA00009005"/>
    </source>
</evidence>
<reference evidence="3 4" key="1">
    <citation type="journal article" date="2011" name="Genome Biol.">
        <title>Genome sequence of the insect pathogenic fungus Cordyceps militaris, a valued traditional Chinese medicine.</title>
        <authorList>
            <person name="Zheng P."/>
            <person name="Xia Y."/>
            <person name="Xiao G."/>
            <person name="Xiong C."/>
            <person name="Hu X."/>
            <person name="Zhang S."/>
            <person name="Zheng H."/>
            <person name="Huang Y."/>
            <person name="Zhou Y."/>
            <person name="Wang S."/>
            <person name="Zhao G.P."/>
            <person name="Liu X."/>
            <person name="St Leger R.J."/>
            <person name="Wang C."/>
        </authorList>
    </citation>
    <scope>NUCLEOTIDE SEQUENCE [LARGE SCALE GENOMIC DNA]</scope>
    <source>
        <strain evidence="3 4">CM01</strain>
    </source>
</reference>
<keyword evidence="4" id="KW-1185">Reference proteome</keyword>
<feature type="domain" description="Peptidase C14 caspase" evidence="2">
    <location>
        <begin position="4"/>
        <end position="312"/>
    </location>
</feature>
<dbReference type="OMA" id="KMVTMFS"/>
<protein>
    <submittedName>
        <fullName evidence="3">Metacaspase</fullName>
    </submittedName>
</protein>
<dbReference type="AlphaFoldDB" id="G3JEL6"/>
<comment type="similarity">
    <text evidence="1">Belongs to the peptidase C14B family.</text>
</comment>
<name>G3JEL6_CORMM</name>
<dbReference type="HOGENOM" id="CLU_029389_3_0_1"/>
<dbReference type="InterPro" id="IPR050452">
    <property type="entry name" value="Metacaspase"/>
</dbReference>
<dbReference type="Pfam" id="PF00656">
    <property type="entry name" value="Peptidase_C14"/>
    <property type="match status" value="1"/>
</dbReference>
<organism evidence="3 4">
    <name type="scientific">Cordyceps militaris (strain CM01)</name>
    <name type="common">Caterpillar fungus</name>
    <dbReference type="NCBI Taxonomy" id="983644"/>
    <lineage>
        <taxon>Eukaryota</taxon>
        <taxon>Fungi</taxon>
        <taxon>Dikarya</taxon>
        <taxon>Ascomycota</taxon>
        <taxon>Pezizomycotina</taxon>
        <taxon>Sordariomycetes</taxon>
        <taxon>Hypocreomycetidae</taxon>
        <taxon>Hypocreales</taxon>
        <taxon>Cordycipitaceae</taxon>
        <taxon>Cordyceps</taxon>
    </lineage>
</organism>
<dbReference type="PANTHER" id="PTHR48104">
    <property type="entry name" value="METACASPASE-4"/>
    <property type="match status" value="1"/>
</dbReference>
<dbReference type="EMBL" id="JH126401">
    <property type="protein sequence ID" value="EGX93413.1"/>
    <property type="molecule type" value="Genomic_DNA"/>
</dbReference>
<sequence length="322" mass="35694">MEMRKKSLLIGINYTGSEHQLNGCHRDVENIAEFLSYRGYSSDPRSQVILRDDLGDAYYPSAHNMLVADLFQAAIDWLVSEPGTCNFFHYSGHGGQVRDPTGQRPSGILDTICPVDFEERGQIDSDTLHQHLVTRMPGNSTLFAILDCCHSGSALELPYVYRTDDSGNVSLVDNIRQGMRLMSEASGLLSGGGGFSFDKLAEAQDLYAGATSFFRSFKHMGEEQQAAGLDADEDSAMYQQEHKMVTMFSGCRDDQTSADASIAGVSEGAMSWAFLQVMRRNPNPSFLQTLNETRLCLRQSNYEQVPQLSVGLQMDLERPLTL</sequence>